<dbReference type="InterPro" id="IPR015868">
    <property type="entry name" value="Glutaminase"/>
</dbReference>
<feature type="binding site" evidence="6">
    <location>
        <position position="260"/>
    </location>
    <ligand>
        <name>substrate</name>
    </ligand>
</feature>
<feature type="binding site" evidence="6">
    <location>
        <position position="166"/>
    </location>
    <ligand>
        <name>substrate</name>
    </ligand>
</feature>
<dbReference type="PANTHER" id="PTHR12544">
    <property type="entry name" value="GLUTAMINASE"/>
    <property type="match status" value="1"/>
</dbReference>
<keyword evidence="6" id="KW-0007">Acetylation</keyword>
<proteinExistence type="inferred from homology"/>
<comment type="catalytic activity">
    <reaction evidence="5 6">
        <text>L-glutamine + H2O = L-glutamate + NH4(+)</text>
        <dbReference type="Rhea" id="RHEA:15889"/>
        <dbReference type="ChEBI" id="CHEBI:15377"/>
        <dbReference type="ChEBI" id="CHEBI:28938"/>
        <dbReference type="ChEBI" id="CHEBI:29985"/>
        <dbReference type="ChEBI" id="CHEBI:58359"/>
        <dbReference type="EC" id="3.5.1.2"/>
    </reaction>
</comment>
<dbReference type="Gene3D" id="3.40.710.10">
    <property type="entry name" value="DD-peptidase/beta-lactamase superfamily"/>
    <property type="match status" value="1"/>
</dbReference>
<dbReference type="Proteomes" id="UP000093186">
    <property type="component" value="Unassembled WGS sequence"/>
</dbReference>
<dbReference type="HAMAP" id="MF_00313">
    <property type="entry name" value="Glutaminase"/>
    <property type="match status" value="1"/>
</dbReference>
<dbReference type="OrthoDB" id="9788822at2"/>
<dbReference type="FunFam" id="3.40.710.10:FF:000005">
    <property type="entry name" value="Glutaminase"/>
    <property type="match status" value="1"/>
</dbReference>
<evidence type="ECO:0000256" key="5">
    <source>
        <dbReference type="ARBA" id="ARBA00049534"/>
    </source>
</evidence>
<accession>A0A1B9Y2R7</accession>
<evidence type="ECO:0000313" key="7">
    <source>
        <dbReference type="EMBL" id="OCK44104.1"/>
    </source>
</evidence>
<evidence type="ECO:0000313" key="8">
    <source>
        <dbReference type="Proteomes" id="UP000093186"/>
    </source>
</evidence>
<dbReference type="AlphaFoldDB" id="A0A1B9Y2R7"/>
<organism evidence="7 8">
    <name type="scientific">Tenacibaculum soleae</name>
    <dbReference type="NCBI Taxonomy" id="447689"/>
    <lineage>
        <taxon>Bacteria</taxon>
        <taxon>Pseudomonadati</taxon>
        <taxon>Bacteroidota</taxon>
        <taxon>Flavobacteriia</taxon>
        <taxon>Flavobacteriales</taxon>
        <taxon>Flavobacteriaceae</taxon>
        <taxon>Tenacibaculum</taxon>
    </lineage>
</organism>
<dbReference type="InterPro" id="IPR012338">
    <property type="entry name" value="Beta-lactam/transpept-like"/>
</dbReference>
<feature type="binding site" evidence="6">
    <location>
        <position position="65"/>
    </location>
    <ligand>
        <name>substrate</name>
    </ligand>
</feature>
<keyword evidence="8" id="KW-1185">Reference proteome</keyword>
<comment type="similarity">
    <text evidence="1 6">Belongs to the glutaminase family.</text>
</comment>
<dbReference type="EMBL" id="MAKX01000001">
    <property type="protein sequence ID" value="OCK44104.1"/>
    <property type="molecule type" value="Genomic_DNA"/>
</dbReference>
<evidence type="ECO:0000256" key="3">
    <source>
        <dbReference type="ARBA" id="ARBA00012918"/>
    </source>
</evidence>
<gene>
    <name evidence="6" type="primary">glsA</name>
    <name evidence="7" type="ORF">BA195_05285</name>
</gene>
<dbReference type="NCBIfam" id="NF002133">
    <property type="entry name" value="PRK00971.1-2"/>
    <property type="match status" value="1"/>
</dbReference>
<feature type="binding site" evidence="6">
    <location>
        <position position="159"/>
    </location>
    <ligand>
        <name>substrate</name>
    </ligand>
</feature>
<feature type="binding site" evidence="6">
    <location>
        <position position="242"/>
    </location>
    <ligand>
        <name>substrate</name>
    </ligand>
</feature>
<dbReference type="STRING" id="447689.BA195_05285"/>
<dbReference type="SUPFAM" id="SSF56601">
    <property type="entry name" value="beta-lactamase/transpeptidase-like"/>
    <property type="match status" value="1"/>
</dbReference>
<dbReference type="GO" id="GO:0006537">
    <property type="term" value="P:glutamate biosynthetic process"/>
    <property type="evidence" value="ECO:0007669"/>
    <property type="project" value="TreeGrafter"/>
</dbReference>
<protein>
    <recommendedName>
        <fullName evidence="3 6">Glutaminase</fullName>
        <ecNumber evidence="3 6">3.5.1.2</ecNumber>
    </recommendedName>
</protein>
<dbReference type="NCBIfam" id="TIGR03814">
    <property type="entry name" value="Gln_ase"/>
    <property type="match status" value="1"/>
</dbReference>
<feature type="binding site" evidence="6">
    <location>
        <position position="190"/>
    </location>
    <ligand>
        <name>substrate</name>
    </ligand>
</feature>
<reference evidence="7 8" key="1">
    <citation type="submission" date="2016-06" db="EMBL/GenBank/DDBJ databases">
        <title>Draft Genome Sequence of Tenacibaculum soleae UCD-KL19.</title>
        <authorList>
            <person name="Eisen J.A."/>
            <person name="Coil D.A."/>
            <person name="Lujan K.M."/>
        </authorList>
    </citation>
    <scope>NUCLEOTIDE SEQUENCE [LARGE SCALE GENOMIC DNA]</scope>
    <source>
        <strain evidence="7 8">UCD-KL19</strain>
    </source>
</reference>
<feature type="binding site" evidence="6">
    <location>
        <position position="115"/>
    </location>
    <ligand>
        <name>substrate</name>
    </ligand>
</feature>
<name>A0A1B9Y2R7_9FLAO</name>
<dbReference type="PANTHER" id="PTHR12544:SF29">
    <property type="entry name" value="GLUTAMINASE"/>
    <property type="match status" value="1"/>
</dbReference>
<evidence type="ECO:0000256" key="2">
    <source>
        <dbReference type="ARBA" id="ARBA00011881"/>
    </source>
</evidence>
<dbReference type="EC" id="3.5.1.2" evidence="3 6"/>
<keyword evidence="4 6" id="KW-0378">Hydrolase</keyword>
<dbReference type="RefSeq" id="WP_068703153.1">
    <property type="nucleotide sequence ID" value="NZ_MAKX01000001.1"/>
</dbReference>
<dbReference type="GO" id="GO:0004359">
    <property type="term" value="F:glutaminase activity"/>
    <property type="evidence" value="ECO:0007669"/>
    <property type="project" value="UniProtKB-UniRule"/>
</dbReference>
<dbReference type="GO" id="GO:0006543">
    <property type="term" value="P:L-glutamine catabolic process"/>
    <property type="evidence" value="ECO:0007669"/>
    <property type="project" value="TreeGrafter"/>
</dbReference>
<evidence type="ECO:0000256" key="4">
    <source>
        <dbReference type="ARBA" id="ARBA00022801"/>
    </source>
</evidence>
<sequence>MDLNFEEIIKETFFKVKNMDDSGKTASYIPELALIDSENFGVHITTINQDNFGIGDCYKKFSIQSIAKVLALSLAYKLLGDKIWNRVGVEPSGTAFNSLVQLEADNGIPRNPFLNGGALVISDILLSHLKNPKEDFLNFVRQISNNTTIDYSSKIAESEKAVGYRNVALCNFIKSFGCIDNNPSDVLDFYFNLCSLEMSCKELSEMFLFLANNGIGAPSNQNILSESESKRINALMQTCGFYDESGEFAFKVGLPGKSGVGGGIIAIHPDQYAIAVWSPKLNKKGNSYKGMKFLEEFTSKTELSIF</sequence>
<comment type="subunit">
    <text evidence="2 6">Homotetramer.</text>
</comment>
<comment type="caution">
    <text evidence="7">The sequence shown here is derived from an EMBL/GenBank/DDBJ whole genome shotgun (WGS) entry which is preliminary data.</text>
</comment>
<dbReference type="Pfam" id="PF04960">
    <property type="entry name" value="Glutaminase"/>
    <property type="match status" value="1"/>
</dbReference>
<evidence type="ECO:0000256" key="6">
    <source>
        <dbReference type="HAMAP-Rule" id="MF_00313"/>
    </source>
</evidence>
<evidence type="ECO:0000256" key="1">
    <source>
        <dbReference type="ARBA" id="ARBA00011076"/>
    </source>
</evidence>